<keyword evidence="6" id="KW-0032">Aminotransferase</keyword>
<evidence type="ECO:0000313" key="6">
    <source>
        <dbReference type="EMBL" id="TWT60227.1"/>
    </source>
</evidence>
<proteinExistence type="inferred from homology"/>
<dbReference type="EMBL" id="SJPG01000001">
    <property type="protein sequence ID" value="TWT60227.1"/>
    <property type="molecule type" value="Genomic_DNA"/>
</dbReference>
<dbReference type="PANTHER" id="PTHR42743:SF13">
    <property type="entry name" value="P-LOOP CONTAINING NUCLEOSIDE TRIPHOSPHATE HYDROLASE PROTEIN"/>
    <property type="match status" value="1"/>
</dbReference>
<dbReference type="InterPro" id="IPR018300">
    <property type="entry name" value="Aminotrans_IV_CS"/>
</dbReference>
<accession>A0A5C5XAN8</accession>
<dbReference type="OrthoDB" id="9805628at2"/>
<keyword evidence="7" id="KW-1185">Reference proteome</keyword>
<dbReference type="InterPro" id="IPR001544">
    <property type="entry name" value="Aminotrans_IV"/>
</dbReference>
<evidence type="ECO:0000256" key="1">
    <source>
        <dbReference type="ARBA" id="ARBA00001933"/>
    </source>
</evidence>
<evidence type="ECO:0000256" key="5">
    <source>
        <dbReference type="RuleBase" id="RU004516"/>
    </source>
</evidence>
<organism evidence="6 7">
    <name type="scientific">Rubinisphaera italica</name>
    <dbReference type="NCBI Taxonomy" id="2527969"/>
    <lineage>
        <taxon>Bacteria</taxon>
        <taxon>Pseudomonadati</taxon>
        <taxon>Planctomycetota</taxon>
        <taxon>Planctomycetia</taxon>
        <taxon>Planctomycetales</taxon>
        <taxon>Planctomycetaceae</taxon>
        <taxon>Rubinisphaera</taxon>
    </lineage>
</organism>
<name>A0A5C5XAN8_9PLAN</name>
<sequence length="309" mass="34535">MKFSEPIACLNGQIVKASDLRLPVTDMGIVHGIAVTEMLRTFRGALFEWKAHWGRFQKSAELTDIPLPEFDILEIIEQMVIHNIQFLPEGNELGVIISATAGPNRTYLGQSAEIQPTFFAHTFELPGELWANATELGQHLAISSIPQISPRSVPPAAKVRSRMNWYLAERDVSKRYPGSRPIVLDEYGFVRETSTANLFAVRDGYVLTAPEETVLPGICRAITIRLLHQLGAEVRETNMTVDDLLQAQEIFTTSTPYCLMGVSRLNSASAGLDFPGEITRALIEKWNQYVGLDIHEQLRRIAFGRQSNV</sequence>
<dbReference type="InterPro" id="IPR036038">
    <property type="entry name" value="Aminotransferase-like"/>
</dbReference>
<dbReference type="AlphaFoldDB" id="A0A5C5XAN8"/>
<dbReference type="InterPro" id="IPR043132">
    <property type="entry name" value="BCAT-like_C"/>
</dbReference>
<dbReference type="InterPro" id="IPR043131">
    <property type="entry name" value="BCAT-like_N"/>
</dbReference>
<dbReference type="PROSITE" id="PS00770">
    <property type="entry name" value="AA_TRANSFER_CLASS_4"/>
    <property type="match status" value="1"/>
</dbReference>
<reference evidence="6 7" key="1">
    <citation type="submission" date="2019-02" db="EMBL/GenBank/DDBJ databases">
        <title>Deep-cultivation of Planctomycetes and their phenomic and genomic characterization uncovers novel biology.</title>
        <authorList>
            <person name="Wiegand S."/>
            <person name="Jogler M."/>
            <person name="Boedeker C."/>
            <person name="Pinto D."/>
            <person name="Vollmers J."/>
            <person name="Rivas-Marin E."/>
            <person name="Kohn T."/>
            <person name="Peeters S.H."/>
            <person name="Heuer A."/>
            <person name="Rast P."/>
            <person name="Oberbeckmann S."/>
            <person name="Bunk B."/>
            <person name="Jeske O."/>
            <person name="Meyerdierks A."/>
            <person name="Storesund J.E."/>
            <person name="Kallscheuer N."/>
            <person name="Luecker S."/>
            <person name="Lage O.M."/>
            <person name="Pohl T."/>
            <person name="Merkel B.J."/>
            <person name="Hornburger P."/>
            <person name="Mueller R.-W."/>
            <person name="Bruemmer F."/>
            <person name="Labrenz M."/>
            <person name="Spormann A.M."/>
            <person name="Op Den Camp H."/>
            <person name="Overmann J."/>
            <person name="Amann R."/>
            <person name="Jetten M.S.M."/>
            <person name="Mascher T."/>
            <person name="Medema M.H."/>
            <person name="Devos D.P."/>
            <person name="Kaster A.-K."/>
            <person name="Ovreas L."/>
            <person name="Rohde M."/>
            <person name="Galperin M.Y."/>
            <person name="Jogler C."/>
        </authorList>
    </citation>
    <scope>NUCLEOTIDE SEQUENCE [LARGE SCALE GENOMIC DNA]</scope>
    <source>
        <strain evidence="6 7">Pan54</strain>
    </source>
</reference>
<dbReference type="InterPro" id="IPR050571">
    <property type="entry name" value="Class-IV_PLP-Dep_Aminotrnsfr"/>
</dbReference>
<evidence type="ECO:0000256" key="4">
    <source>
        <dbReference type="RuleBase" id="RU004106"/>
    </source>
</evidence>
<dbReference type="GO" id="GO:0046394">
    <property type="term" value="P:carboxylic acid biosynthetic process"/>
    <property type="evidence" value="ECO:0007669"/>
    <property type="project" value="UniProtKB-ARBA"/>
</dbReference>
<dbReference type="EC" id="2.6.1.42" evidence="6"/>
<protein>
    <submittedName>
        <fullName evidence="6">Branched-chain-amino-acid aminotransferase</fullName>
        <ecNumber evidence="6">2.6.1.42</ecNumber>
    </submittedName>
</protein>
<dbReference type="SUPFAM" id="SSF56752">
    <property type="entry name" value="D-aminoacid aminotransferase-like PLP-dependent enzymes"/>
    <property type="match status" value="1"/>
</dbReference>
<comment type="cofactor">
    <cofactor evidence="1 5">
        <name>pyridoxal 5'-phosphate</name>
        <dbReference type="ChEBI" id="CHEBI:597326"/>
    </cofactor>
</comment>
<comment type="caution">
    <text evidence="6">The sequence shown here is derived from an EMBL/GenBank/DDBJ whole genome shotgun (WGS) entry which is preliminary data.</text>
</comment>
<gene>
    <name evidence="6" type="primary">ilvE_1</name>
    <name evidence="6" type="ORF">Pan54_09410</name>
</gene>
<dbReference type="Gene3D" id="3.30.470.10">
    <property type="match status" value="1"/>
</dbReference>
<dbReference type="RefSeq" id="WP_146502378.1">
    <property type="nucleotide sequence ID" value="NZ_SJPG01000001.1"/>
</dbReference>
<evidence type="ECO:0000313" key="7">
    <source>
        <dbReference type="Proteomes" id="UP000316095"/>
    </source>
</evidence>
<dbReference type="Pfam" id="PF01063">
    <property type="entry name" value="Aminotran_4"/>
    <property type="match status" value="1"/>
</dbReference>
<evidence type="ECO:0000256" key="3">
    <source>
        <dbReference type="ARBA" id="ARBA00022898"/>
    </source>
</evidence>
<dbReference type="PANTHER" id="PTHR42743">
    <property type="entry name" value="AMINO-ACID AMINOTRANSFERASE"/>
    <property type="match status" value="1"/>
</dbReference>
<dbReference type="Proteomes" id="UP000316095">
    <property type="component" value="Unassembled WGS sequence"/>
</dbReference>
<comment type="similarity">
    <text evidence="2 4">Belongs to the class-IV pyridoxal-phosphate-dependent aminotransferase family.</text>
</comment>
<keyword evidence="6" id="KW-0808">Transferase</keyword>
<dbReference type="GO" id="GO:0004084">
    <property type="term" value="F:branched-chain-amino-acid transaminase activity"/>
    <property type="evidence" value="ECO:0007669"/>
    <property type="project" value="UniProtKB-EC"/>
</dbReference>
<evidence type="ECO:0000256" key="2">
    <source>
        <dbReference type="ARBA" id="ARBA00009320"/>
    </source>
</evidence>
<keyword evidence="3 5" id="KW-0663">Pyridoxal phosphate</keyword>
<dbReference type="Gene3D" id="3.20.10.10">
    <property type="entry name" value="D-amino Acid Aminotransferase, subunit A, domain 2"/>
    <property type="match status" value="1"/>
</dbReference>